<name>A0A0P0Y9B9_ORYSJ</name>
<reference evidence="2" key="1">
    <citation type="journal article" date="2005" name="Nature">
        <title>The map-based sequence of the rice genome.</title>
        <authorList>
            <consortium name="International rice genome sequencing project (IRGSP)"/>
            <person name="Matsumoto T."/>
            <person name="Wu J."/>
            <person name="Kanamori H."/>
            <person name="Katayose Y."/>
            <person name="Fujisawa M."/>
            <person name="Namiki N."/>
            <person name="Mizuno H."/>
            <person name="Yamamoto K."/>
            <person name="Antonio B.A."/>
            <person name="Baba T."/>
            <person name="Sakata K."/>
            <person name="Nagamura Y."/>
            <person name="Aoki H."/>
            <person name="Arikawa K."/>
            <person name="Arita K."/>
            <person name="Bito T."/>
            <person name="Chiden Y."/>
            <person name="Fujitsuka N."/>
            <person name="Fukunaka R."/>
            <person name="Hamada M."/>
            <person name="Harada C."/>
            <person name="Hayashi A."/>
            <person name="Hijishita S."/>
            <person name="Honda M."/>
            <person name="Hosokawa S."/>
            <person name="Ichikawa Y."/>
            <person name="Idonuma A."/>
            <person name="Iijima M."/>
            <person name="Ikeda M."/>
            <person name="Ikeno M."/>
            <person name="Ito K."/>
            <person name="Ito S."/>
            <person name="Ito T."/>
            <person name="Ito Y."/>
            <person name="Ito Y."/>
            <person name="Iwabuchi A."/>
            <person name="Kamiya K."/>
            <person name="Karasawa W."/>
            <person name="Kurita K."/>
            <person name="Katagiri S."/>
            <person name="Kikuta A."/>
            <person name="Kobayashi H."/>
            <person name="Kobayashi N."/>
            <person name="Machita K."/>
            <person name="Maehara T."/>
            <person name="Masukawa M."/>
            <person name="Mizubayashi T."/>
            <person name="Mukai Y."/>
            <person name="Nagasaki H."/>
            <person name="Nagata Y."/>
            <person name="Naito S."/>
            <person name="Nakashima M."/>
            <person name="Nakama Y."/>
            <person name="Nakamichi Y."/>
            <person name="Nakamura M."/>
            <person name="Meguro A."/>
            <person name="Negishi M."/>
            <person name="Ohta I."/>
            <person name="Ohta T."/>
            <person name="Okamoto M."/>
            <person name="Ono N."/>
            <person name="Saji S."/>
            <person name="Sakaguchi M."/>
            <person name="Sakai K."/>
            <person name="Shibata M."/>
            <person name="Shimokawa T."/>
            <person name="Song J."/>
            <person name="Takazaki Y."/>
            <person name="Terasawa K."/>
            <person name="Tsugane M."/>
            <person name="Tsuji K."/>
            <person name="Ueda S."/>
            <person name="Waki K."/>
            <person name="Yamagata H."/>
            <person name="Yamamoto M."/>
            <person name="Yamamoto S."/>
            <person name="Yamane H."/>
            <person name="Yoshiki S."/>
            <person name="Yoshihara R."/>
            <person name="Yukawa K."/>
            <person name="Zhong H."/>
            <person name="Yano M."/>
            <person name="Yuan Q."/>
            <person name="Ouyang S."/>
            <person name="Liu J."/>
            <person name="Jones K.M."/>
            <person name="Gansberger K."/>
            <person name="Moffat K."/>
            <person name="Hill J."/>
            <person name="Bera J."/>
            <person name="Fadrosh D."/>
            <person name="Jin S."/>
            <person name="Johri S."/>
            <person name="Kim M."/>
            <person name="Overton L."/>
            <person name="Reardon M."/>
            <person name="Tsitrin T."/>
            <person name="Vuong H."/>
            <person name="Weaver B."/>
            <person name="Ciecko A."/>
            <person name="Tallon L."/>
            <person name="Jackson J."/>
            <person name="Pai G."/>
            <person name="Aken S.V."/>
            <person name="Utterback T."/>
            <person name="Reidmuller S."/>
            <person name="Feldblyum T."/>
            <person name="Hsiao J."/>
            <person name="Zismann V."/>
            <person name="Iobst S."/>
            <person name="de Vazeille A.R."/>
            <person name="Buell C.R."/>
            <person name="Ying K."/>
            <person name="Li Y."/>
            <person name="Lu T."/>
            <person name="Huang Y."/>
            <person name="Zhao Q."/>
            <person name="Feng Q."/>
            <person name="Zhang L."/>
            <person name="Zhu J."/>
            <person name="Weng Q."/>
            <person name="Mu J."/>
            <person name="Lu Y."/>
            <person name="Fan D."/>
            <person name="Liu Y."/>
            <person name="Guan J."/>
            <person name="Zhang Y."/>
            <person name="Yu S."/>
            <person name="Liu X."/>
            <person name="Zhang Y."/>
            <person name="Hong G."/>
            <person name="Han B."/>
            <person name="Choisne N."/>
            <person name="Demange N."/>
            <person name="Orjeda G."/>
            <person name="Samain S."/>
            <person name="Cattolico L."/>
            <person name="Pelletier E."/>
            <person name="Couloux A."/>
            <person name="Segurens B."/>
            <person name="Wincker P."/>
            <person name="D'Hont A."/>
            <person name="Scarpelli C."/>
            <person name="Weissenbach J."/>
            <person name="Salanoubat M."/>
            <person name="Quetier F."/>
            <person name="Yu Y."/>
            <person name="Kim H.R."/>
            <person name="Rambo T."/>
            <person name="Currie J."/>
            <person name="Collura K."/>
            <person name="Luo M."/>
            <person name="Yang T."/>
            <person name="Ammiraju J.S.S."/>
            <person name="Engler F."/>
            <person name="Soderlund C."/>
            <person name="Wing R.A."/>
            <person name="Palmer L.E."/>
            <person name="de la Bastide M."/>
            <person name="Spiegel L."/>
            <person name="Nascimento L."/>
            <person name="Zutavern T."/>
            <person name="O'Shaughnessy A."/>
            <person name="Dike S."/>
            <person name="Dedhia N."/>
            <person name="Preston R."/>
            <person name="Balija V."/>
            <person name="McCombie W.R."/>
            <person name="Chow T."/>
            <person name="Chen H."/>
            <person name="Chung M."/>
            <person name="Chen C."/>
            <person name="Shaw J."/>
            <person name="Wu H."/>
            <person name="Hsiao K."/>
            <person name="Chao Y."/>
            <person name="Chu M."/>
            <person name="Cheng C."/>
            <person name="Hour A."/>
            <person name="Lee P."/>
            <person name="Lin S."/>
            <person name="Lin Y."/>
            <person name="Liou J."/>
            <person name="Liu S."/>
            <person name="Hsing Y."/>
            <person name="Raghuvanshi S."/>
            <person name="Mohanty A."/>
            <person name="Bharti A.K."/>
            <person name="Gaur A."/>
            <person name="Gupta V."/>
            <person name="Kumar D."/>
            <person name="Ravi V."/>
            <person name="Vij S."/>
            <person name="Kapur A."/>
            <person name="Khurana P."/>
            <person name="Khurana P."/>
            <person name="Khurana J.P."/>
            <person name="Tyagi A.K."/>
            <person name="Gaikwad K."/>
            <person name="Singh A."/>
            <person name="Dalal V."/>
            <person name="Srivastava S."/>
            <person name="Dixit A."/>
            <person name="Pal A.K."/>
            <person name="Ghazi I.A."/>
            <person name="Yadav M."/>
            <person name="Pandit A."/>
            <person name="Bhargava A."/>
            <person name="Sureshbabu K."/>
            <person name="Batra K."/>
            <person name="Sharma T.R."/>
            <person name="Mohapatra T."/>
            <person name="Singh N.K."/>
            <person name="Messing J."/>
            <person name="Nelson A.B."/>
            <person name="Fuks G."/>
            <person name="Kavchok S."/>
            <person name="Keizer G."/>
            <person name="Linton E."/>
            <person name="Llaca V."/>
            <person name="Song R."/>
            <person name="Tanyolac B."/>
            <person name="Young S."/>
            <person name="Ho-Il K."/>
            <person name="Hahn J.H."/>
            <person name="Sangsakoo G."/>
            <person name="Vanavichit A."/>
            <person name="de Mattos Luiz.A.T."/>
            <person name="Zimmer P.D."/>
            <person name="Malone G."/>
            <person name="Dellagostin O."/>
            <person name="de Oliveira A.C."/>
            <person name="Bevan M."/>
            <person name="Bancroft I."/>
            <person name="Minx P."/>
            <person name="Cordum H."/>
            <person name="Wilson R."/>
            <person name="Cheng Z."/>
            <person name="Jin W."/>
            <person name="Jiang J."/>
            <person name="Leong S.A."/>
            <person name="Iwama H."/>
            <person name="Gojobori T."/>
            <person name="Itoh T."/>
            <person name="Niimura Y."/>
            <person name="Fujii Y."/>
            <person name="Habara T."/>
            <person name="Sakai H."/>
            <person name="Sato Y."/>
            <person name="Wilson G."/>
            <person name="Kumar K."/>
            <person name="McCouch S."/>
            <person name="Juretic N."/>
            <person name="Hoen D."/>
            <person name="Wright S."/>
            <person name="Bruskiewich R."/>
            <person name="Bureau T."/>
            <person name="Miyao A."/>
            <person name="Hirochika H."/>
            <person name="Nishikawa T."/>
            <person name="Kadowaki K."/>
            <person name="Sugiura M."/>
            <person name="Burr B."/>
            <person name="Sasaki T."/>
        </authorList>
    </citation>
    <scope>NUCLEOTIDE SEQUENCE [LARGE SCALE GENOMIC DNA]</scope>
    <source>
        <strain evidence="2">cv. Nipponbare</strain>
    </source>
</reference>
<protein>
    <submittedName>
        <fullName evidence="1">Os12g0408800 protein</fullName>
    </submittedName>
</protein>
<evidence type="ECO:0000313" key="2">
    <source>
        <dbReference type="Proteomes" id="UP000059680"/>
    </source>
</evidence>
<reference evidence="1 2" key="3">
    <citation type="journal article" date="2013" name="Rice">
        <title>Improvement of the Oryza sativa Nipponbare reference genome using next generation sequence and optical map data.</title>
        <authorList>
            <person name="Kawahara Y."/>
            <person name="de la Bastide M."/>
            <person name="Hamilton J.P."/>
            <person name="Kanamori H."/>
            <person name="McCombie W.R."/>
            <person name="Ouyang S."/>
            <person name="Schwartz D.C."/>
            <person name="Tanaka T."/>
            <person name="Wu J."/>
            <person name="Zhou S."/>
            <person name="Childs K.L."/>
            <person name="Davidson R.M."/>
            <person name="Lin H."/>
            <person name="Quesada-Ocampo L."/>
            <person name="Vaillancourt B."/>
            <person name="Sakai H."/>
            <person name="Lee S.S."/>
            <person name="Kim J."/>
            <person name="Numa H."/>
            <person name="Itoh T."/>
            <person name="Buell C.R."/>
            <person name="Matsumoto T."/>
        </authorList>
    </citation>
    <scope>NUCLEOTIDE SEQUENCE [LARGE SCALE GENOMIC DNA]</scope>
    <source>
        <strain evidence="2">cv. Nipponbare</strain>
    </source>
</reference>
<accession>A0A0P0Y9B9</accession>
<organism evidence="1 2">
    <name type="scientific">Oryza sativa subsp. japonica</name>
    <name type="common">Rice</name>
    <dbReference type="NCBI Taxonomy" id="39947"/>
    <lineage>
        <taxon>Eukaryota</taxon>
        <taxon>Viridiplantae</taxon>
        <taxon>Streptophyta</taxon>
        <taxon>Embryophyta</taxon>
        <taxon>Tracheophyta</taxon>
        <taxon>Spermatophyta</taxon>
        <taxon>Magnoliopsida</taxon>
        <taxon>Liliopsida</taxon>
        <taxon>Poales</taxon>
        <taxon>Poaceae</taxon>
        <taxon>BOP clade</taxon>
        <taxon>Oryzoideae</taxon>
        <taxon>Oryzeae</taxon>
        <taxon>Oryzinae</taxon>
        <taxon>Oryza</taxon>
        <taxon>Oryza sativa</taxon>
    </lineage>
</organism>
<dbReference type="Proteomes" id="UP000059680">
    <property type="component" value="Chromosome 12"/>
</dbReference>
<dbReference type="ExpressionAtlas" id="A0A0P0Y9B9">
    <property type="expression patterns" value="baseline and differential"/>
</dbReference>
<sequence>GSRRARPRDSCFLCHLNQDLAYIFRQEVYGEAVVRSQVPPLNGLTETME</sequence>
<dbReference type="AlphaFoldDB" id="A0A0P0Y9B9"/>
<proteinExistence type="predicted"/>
<gene>
    <name evidence="1" type="ordered locus">Os12g0408800</name>
    <name evidence="1" type="ORF">OSNPB_120408800</name>
</gene>
<evidence type="ECO:0000313" key="1">
    <source>
        <dbReference type="EMBL" id="BAT16851.1"/>
    </source>
</evidence>
<keyword evidence="2" id="KW-1185">Reference proteome</keyword>
<dbReference type="EMBL" id="AP014968">
    <property type="protein sequence ID" value="BAT16851.1"/>
    <property type="molecule type" value="Genomic_DNA"/>
</dbReference>
<dbReference type="Gramene" id="Os12t0408800-02">
    <property type="protein sequence ID" value="Os12t0408800-02"/>
    <property type="gene ID" value="Os12g0408800"/>
</dbReference>
<reference evidence="1 2" key="2">
    <citation type="journal article" date="2013" name="Plant Cell Physiol.">
        <title>Rice Annotation Project Database (RAP-DB): an integrative and interactive database for rice genomics.</title>
        <authorList>
            <person name="Sakai H."/>
            <person name="Lee S.S."/>
            <person name="Tanaka T."/>
            <person name="Numa H."/>
            <person name="Kim J."/>
            <person name="Kawahara Y."/>
            <person name="Wakimoto H."/>
            <person name="Yang C.C."/>
            <person name="Iwamoto M."/>
            <person name="Abe T."/>
            <person name="Yamada Y."/>
            <person name="Muto A."/>
            <person name="Inokuchi H."/>
            <person name="Ikemura T."/>
            <person name="Matsumoto T."/>
            <person name="Sasaki T."/>
            <person name="Itoh T."/>
        </authorList>
    </citation>
    <scope>NUCLEOTIDE SEQUENCE [LARGE SCALE GENOMIC DNA]</scope>
    <source>
        <strain evidence="2">cv. Nipponbare</strain>
    </source>
</reference>
<feature type="non-terminal residue" evidence="1">
    <location>
        <position position="49"/>
    </location>
</feature>